<evidence type="ECO:0000313" key="3">
    <source>
        <dbReference type="EMBL" id="BDE05240.1"/>
    </source>
</evidence>
<feature type="domain" description="DUF7482" evidence="2">
    <location>
        <begin position="174"/>
        <end position="238"/>
    </location>
</feature>
<sequence length="357" mass="35899">MKILVRAALAAALILPLAPTFASAAPLDRAKVVLPSAISVDLAANTVTLPLYRGSVHGNPVWYIKTDVSNAAVAKREGLLYAPLLASSASAAQHATGASNAFAFAGGVDFTPQRVLTTAADGSVTAAKPGSVGDDAYSPFVHAAANGAIYNAPIVASGAHPSDVATHNDTLDRVVAIDTRDTAHASVTLVLARGFTNGQPIAYISTDASADGPAAIERSTYVPRLAKAAAAAIAIDVLFNGRTDGESQGIAAAGLHGSLGAEATVQNAAEIGSPLNVQATFPAPNFAASGYSPLWHVAPAVWTAAALSGGKAHRLRSSADFAAAASANLITAPDGKPFGPAPIFVNCPVVGFEAARP</sequence>
<organism evidence="3 4">
    <name type="scientific">Vulcanimicrobium alpinum</name>
    <dbReference type="NCBI Taxonomy" id="3016050"/>
    <lineage>
        <taxon>Bacteria</taxon>
        <taxon>Bacillati</taxon>
        <taxon>Vulcanimicrobiota</taxon>
        <taxon>Vulcanimicrobiia</taxon>
        <taxon>Vulcanimicrobiales</taxon>
        <taxon>Vulcanimicrobiaceae</taxon>
        <taxon>Vulcanimicrobium</taxon>
    </lineage>
</organism>
<proteinExistence type="predicted"/>
<keyword evidence="1" id="KW-0732">Signal</keyword>
<dbReference type="RefSeq" id="WP_317996299.1">
    <property type="nucleotide sequence ID" value="NZ_AP025523.1"/>
</dbReference>
<dbReference type="EMBL" id="AP025523">
    <property type="protein sequence ID" value="BDE05240.1"/>
    <property type="molecule type" value="Genomic_DNA"/>
</dbReference>
<dbReference type="InterPro" id="IPR055905">
    <property type="entry name" value="DUF7482"/>
</dbReference>
<dbReference type="Pfam" id="PF24298">
    <property type="entry name" value="DUF7482"/>
    <property type="match status" value="1"/>
</dbReference>
<accession>A0AAN1XT25</accession>
<gene>
    <name evidence="3" type="ORF">WPS_05160</name>
</gene>
<name>A0AAN1XT25_UNVUL</name>
<feature type="chain" id="PRO_5042912579" description="DUF7482 domain-containing protein" evidence="1">
    <location>
        <begin position="25"/>
        <end position="357"/>
    </location>
</feature>
<dbReference type="AlphaFoldDB" id="A0AAN1XT25"/>
<feature type="signal peptide" evidence="1">
    <location>
        <begin position="1"/>
        <end position="24"/>
    </location>
</feature>
<reference evidence="3 4" key="1">
    <citation type="journal article" date="2022" name="ISME Commun">
        <title>Vulcanimicrobium alpinus gen. nov. sp. nov., the first cultivated representative of the candidate phylum 'Eremiobacterota', is a metabolically versatile aerobic anoxygenic phototroph.</title>
        <authorList>
            <person name="Yabe S."/>
            <person name="Muto K."/>
            <person name="Abe K."/>
            <person name="Yokota A."/>
            <person name="Staudigel H."/>
            <person name="Tebo B.M."/>
        </authorList>
    </citation>
    <scope>NUCLEOTIDE SEQUENCE [LARGE SCALE GENOMIC DNA]</scope>
    <source>
        <strain evidence="3 4">WC8-2</strain>
    </source>
</reference>
<keyword evidence="4" id="KW-1185">Reference proteome</keyword>
<dbReference type="KEGG" id="vab:WPS_05160"/>
<evidence type="ECO:0000313" key="4">
    <source>
        <dbReference type="Proteomes" id="UP001317532"/>
    </source>
</evidence>
<evidence type="ECO:0000256" key="1">
    <source>
        <dbReference type="SAM" id="SignalP"/>
    </source>
</evidence>
<protein>
    <recommendedName>
        <fullName evidence="2">DUF7482 domain-containing protein</fullName>
    </recommendedName>
</protein>
<evidence type="ECO:0000259" key="2">
    <source>
        <dbReference type="Pfam" id="PF24298"/>
    </source>
</evidence>
<dbReference type="Proteomes" id="UP001317532">
    <property type="component" value="Chromosome"/>
</dbReference>